<dbReference type="AlphaFoldDB" id="A0A3L9MK94"/>
<keyword evidence="6 8" id="KW-0472">Membrane</keyword>
<feature type="chain" id="PRO_5018017337" evidence="9">
    <location>
        <begin position="20"/>
        <end position="801"/>
    </location>
</feature>
<dbReference type="PANTHER" id="PTHR30069:SF29">
    <property type="entry name" value="HEMOGLOBIN AND HEMOGLOBIN-HAPTOGLOBIN-BINDING PROTEIN 1-RELATED"/>
    <property type="match status" value="1"/>
</dbReference>
<keyword evidence="12" id="KW-0675">Receptor</keyword>
<dbReference type="GO" id="GO:0009279">
    <property type="term" value="C:cell outer membrane"/>
    <property type="evidence" value="ECO:0007669"/>
    <property type="project" value="UniProtKB-SubCell"/>
</dbReference>
<dbReference type="Proteomes" id="UP000275348">
    <property type="component" value="Unassembled WGS sequence"/>
</dbReference>
<comment type="subcellular location">
    <subcellularLocation>
        <location evidence="1 8">Cell outer membrane</location>
        <topology evidence="1 8">Multi-pass membrane protein</topology>
    </subcellularLocation>
</comment>
<keyword evidence="2 8" id="KW-0813">Transport</keyword>
<evidence type="ECO:0000256" key="7">
    <source>
        <dbReference type="ARBA" id="ARBA00023237"/>
    </source>
</evidence>
<sequence>MKKYTLSILFAFCSVFSMAQEVQPVKGHVVNAKQEKLAFVSVTLNKAEDDSYVTDLTTDEDGNFNFEDITDGKYKVVITEFGYAQHEQLIEVVDGVVDLGTIQLTENKSDQTVELKGVFIRKETSQYRNEIDKRVVEVGNDLIAAGTDAASVLNNIPSVSVDQQTGALSLRGNENVKVFVDGKPSSQSAADLLKQIPSNQIQRIEIITNPSAKYEADGKSGIINIILVKGQKKGYNIGLVTGYEQGKKARFNSSLNSNVNVGNFNIFGNLNYADRPAKQHGIGQNFDQDLDMLFDIYNKGRNLSYKVGVDWFINDKNALTVYTNQWRGKWDSVINSDVVETGLTKRNINDIISDNDGFDYSLNYKLDFDKKDHNIVLDAFYSENLSDDSRDYTNTYPNPEFYNELRDNQTKNTRINLDYTNQIEGAGKIEAGVQFRNEKTENVLNSTQIITEDGLDFNPNVNFDFDRKFLSAYTNYKQKFDKFGAQVGLRVENVKDDGNWLYAPANKGTIKKDYTDFFPSVFLTYDLTEKTQVSFNYSRRIDRPGMYQLTPVPQFTTALMTSKGNPDLNPEYTNSIELGYLKQLDKGSLSATVFYRHVTDNIIQGFTKDPELDTRFIQYNMNYDKVNNYGIEASWNYKVAKWMNVFLAGDFTSSEMQDVSTEILDANGNPTVNKITANVLSLRMNNNFNLSKNLTLQQFGFFRGKTKFLQGEMLEMWSMNLGLRYTFMEGKASISARMNDIFKTMRARVNMTQPYYGYANFNWEAHTFYLGFTYNFGGKVKTRAEVQQNKTDQSGGGIGLQ</sequence>
<dbReference type="RefSeq" id="WP_121933184.1">
    <property type="nucleotide sequence ID" value="NZ_RDOJ01000001.1"/>
</dbReference>
<dbReference type="InterPro" id="IPR013784">
    <property type="entry name" value="Carb-bd-like_fold"/>
</dbReference>
<dbReference type="InterPro" id="IPR037066">
    <property type="entry name" value="Plug_dom_sf"/>
</dbReference>
<evidence type="ECO:0000256" key="9">
    <source>
        <dbReference type="SAM" id="SignalP"/>
    </source>
</evidence>
<accession>A0A3L9MK94</accession>
<dbReference type="Gene3D" id="2.40.170.20">
    <property type="entry name" value="TonB-dependent receptor, beta-barrel domain"/>
    <property type="match status" value="1"/>
</dbReference>
<evidence type="ECO:0000256" key="2">
    <source>
        <dbReference type="ARBA" id="ARBA00022448"/>
    </source>
</evidence>
<keyword evidence="5 9" id="KW-0732">Signal</keyword>
<dbReference type="SUPFAM" id="SSF56935">
    <property type="entry name" value="Porins"/>
    <property type="match status" value="1"/>
</dbReference>
<comment type="similarity">
    <text evidence="8">Belongs to the TonB-dependent receptor family.</text>
</comment>
<dbReference type="Pfam" id="PF13620">
    <property type="entry name" value="CarboxypepD_reg"/>
    <property type="match status" value="1"/>
</dbReference>
<evidence type="ECO:0000256" key="3">
    <source>
        <dbReference type="ARBA" id="ARBA00022452"/>
    </source>
</evidence>
<dbReference type="Gene3D" id="2.170.130.10">
    <property type="entry name" value="TonB-dependent receptor, plug domain"/>
    <property type="match status" value="1"/>
</dbReference>
<dbReference type="PANTHER" id="PTHR30069">
    <property type="entry name" value="TONB-DEPENDENT OUTER MEMBRANE RECEPTOR"/>
    <property type="match status" value="1"/>
</dbReference>
<evidence type="ECO:0000259" key="10">
    <source>
        <dbReference type="Pfam" id="PF07715"/>
    </source>
</evidence>
<keyword evidence="4 8" id="KW-0812">Transmembrane</keyword>
<feature type="domain" description="Outer membrane protein beta-barrel" evidence="11">
    <location>
        <begin position="367"/>
        <end position="774"/>
    </location>
</feature>
<dbReference type="GO" id="GO:0044718">
    <property type="term" value="P:siderophore transmembrane transport"/>
    <property type="evidence" value="ECO:0007669"/>
    <property type="project" value="TreeGrafter"/>
</dbReference>
<dbReference type="Pfam" id="PF07715">
    <property type="entry name" value="Plug"/>
    <property type="match status" value="1"/>
</dbReference>
<name>A0A3L9MK94_9FLAO</name>
<dbReference type="Gene3D" id="2.60.40.1120">
    <property type="entry name" value="Carboxypeptidase-like, regulatory domain"/>
    <property type="match status" value="1"/>
</dbReference>
<dbReference type="PROSITE" id="PS52016">
    <property type="entry name" value="TONB_DEPENDENT_REC_3"/>
    <property type="match status" value="1"/>
</dbReference>
<dbReference type="InterPro" id="IPR039426">
    <property type="entry name" value="TonB-dep_rcpt-like"/>
</dbReference>
<proteinExistence type="inferred from homology"/>
<keyword evidence="13" id="KW-1185">Reference proteome</keyword>
<keyword evidence="3 8" id="KW-1134">Transmembrane beta strand</keyword>
<dbReference type="EMBL" id="RDOJ01000001">
    <property type="protein sequence ID" value="RLZ12606.1"/>
    <property type="molecule type" value="Genomic_DNA"/>
</dbReference>
<comment type="caution">
    <text evidence="12">The sequence shown here is derived from an EMBL/GenBank/DDBJ whole genome shotgun (WGS) entry which is preliminary data.</text>
</comment>
<evidence type="ECO:0000256" key="8">
    <source>
        <dbReference type="PROSITE-ProRule" id="PRU01360"/>
    </source>
</evidence>
<feature type="domain" description="TonB-dependent receptor plug" evidence="10">
    <location>
        <begin position="146"/>
        <end position="221"/>
    </location>
</feature>
<dbReference type="OrthoDB" id="8764943at2"/>
<evidence type="ECO:0000256" key="5">
    <source>
        <dbReference type="ARBA" id="ARBA00022729"/>
    </source>
</evidence>
<evidence type="ECO:0000256" key="4">
    <source>
        <dbReference type="ARBA" id="ARBA00022692"/>
    </source>
</evidence>
<evidence type="ECO:0000313" key="13">
    <source>
        <dbReference type="Proteomes" id="UP000275348"/>
    </source>
</evidence>
<evidence type="ECO:0000256" key="1">
    <source>
        <dbReference type="ARBA" id="ARBA00004571"/>
    </source>
</evidence>
<protein>
    <submittedName>
        <fullName evidence="12">TonB-dependent receptor</fullName>
    </submittedName>
</protein>
<dbReference type="GO" id="GO:0015344">
    <property type="term" value="F:siderophore uptake transmembrane transporter activity"/>
    <property type="evidence" value="ECO:0007669"/>
    <property type="project" value="TreeGrafter"/>
</dbReference>
<dbReference type="GO" id="GO:0030246">
    <property type="term" value="F:carbohydrate binding"/>
    <property type="evidence" value="ECO:0007669"/>
    <property type="project" value="InterPro"/>
</dbReference>
<dbReference type="Pfam" id="PF14905">
    <property type="entry name" value="OMP_b-brl_3"/>
    <property type="match status" value="1"/>
</dbReference>
<dbReference type="InterPro" id="IPR041700">
    <property type="entry name" value="OMP_b-brl_3"/>
</dbReference>
<keyword evidence="7 8" id="KW-0998">Cell outer membrane</keyword>
<feature type="signal peptide" evidence="9">
    <location>
        <begin position="1"/>
        <end position="19"/>
    </location>
</feature>
<dbReference type="InterPro" id="IPR012910">
    <property type="entry name" value="Plug_dom"/>
</dbReference>
<gene>
    <name evidence="12" type="ORF">EAH69_00130</name>
</gene>
<reference evidence="12 13" key="1">
    <citation type="submission" date="2018-10" db="EMBL/GenBank/DDBJ databases">
        <authorList>
            <person name="Chen X."/>
        </authorList>
    </citation>
    <scope>NUCLEOTIDE SEQUENCE [LARGE SCALE GENOMIC DNA]</scope>
    <source>
        <strain evidence="12 13">YIM 102668</strain>
    </source>
</reference>
<dbReference type="SUPFAM" id="SSF49452">
    <property type="entry name" value="Starch-binding domain-like"/>
    <property type="match status" value="1"/>
</dbReference>
<evidence type="ECO:0000259" key="11">
    <source>
        <dbReference type="Pfam" id="PF14905"/>
    </source>
</evidence>
<dbReference type="InterPro" id="IPR036942">
    <property type="entry name" value="Beta-barrel_TonB_sf"/>
</dbReference>
<evidence type="ECO:0000313" key="12">
    <source>
        <dbReference type="EMBL" id="RLZ12606.1"/>
    </source>
</evidence>
<organism evidence="12 13">
    <name type="scientific">Faecalibacter macacae</name>
    <dbReference type="NCBI Taxonomy" id="1859289"/>
    <lineage>
        <taxon>Bacteria</taxon>
        <taxon>Pseudomonadati</taxon>
        <taxon>Bacteroidota</taxon>
        <taxon>Flavobacteriia</taxon>
        <taxon>Flavobacteriales</taxon>
        <taxon>Weeksellaceae</taxon>
        <taxon>Faecalibacter</taxon>
    </lineage>
</organism>
<evidence type="ECO:0000256" key="6">
    <source>
        <dbReference type="ARBA" id="ARBA00023136"/>
    </source>
</evidence>